<feature type="region of interest" description="Disordered" evidence="1">
    <location>
        <begin position="1"/>
        <end position="61"/>
    </location>
</feature>
<evidence type="ECO:0000313" key="2">
    <source>
        <dbReference type="EMBL" id="GGN83730.1"/>
    </source>
</evidence>
<dbReference type="EMBL" id="BMMM01000016">
    <property type="protein sequence ID" value="GGN83730.1"/>
    <property type="molecule type" value="Genomic_DNA"/>
</dbReference>
<protein>
    <submittedName>
        <fullName evidence="2">Uncharacterized protein</fullName>
    </submittedName>
</protein>
<evidence type="ECO:0000313" key="3">
    <source>
        <dbReference type="Proteomes" id="UP000600365"/>
    </source>
</evidence>
<gene>
    <name evidence="2" type="ORF">GCM10011579_072820</name>
</gene>
<dbReference type="AlphaFoldDB" id="A0A917YBM6"/>
<accession>A0A917YBM6</accession>
<organism evidence="2 3">
    <name type="scientific">Streptomyces albiflavescens</name>
    <dbReference type="NCBI Taxonomy" id="1623582"/>
    <lineage>
        <taxon>Bacteria</taxon>
        <taxon>Bacillati</taxon>
        <taxon>Actinomycetota</taxon>
        <taxon>Actinomycetes</taxon>
        <taxon>Kitasatosporales</taxon>
        <taxon>Streptomycetaceae</taxon>
        <taxon>Streptomyces</taxon>
    </lineage>
</organism>
<evidence type="ECO:0000256" key="1">
    <source>
        <dbReference type="SAM" id="MobiDB-lite"/>
    </source>
</evidence>
<keyword evidence="3" id="KW-1185">Reference proteome</keyword>
<sequence length="107" mass="11243">MRCHDGLLRAGAARGAENVAPTPPYKRKPPAVPCQTVTCAMRRRSRRPPADDPPPQGTLPPLFVMPLMPLMPLSKFEWKGGARASGAVRRGAGGCGVGAEEGLASGR</sequence>
<comment type="caution">
    <text evidence="2">The sequence shown here is derived from an EMBL/GenBank/DDBJ whole genome shotgun (WGS) entry which is preliminary data.</text>
</comment>
<dbReference type="Proteomes" id="UP000600365">
    <property type="component" value="Unassembled WGS sequence"/>
</dbReference>
<proteinExistence type="predicted"/>
<name>A0A917YBM6_9ACTN</name>
<feature type="region of interest" description="Disordered" evidence="1">
    <location>
        <begin position="87"/>
        <end position="107"/>
    </location>
</feature>
<reference evidence="2 3" key="1">
    <citation type="journal article" date="2014" name="Int. J. Syst. Evol. Microbiol.">
        <title>Complete genome sequence of Corynebacterium casei LMG S-19264T (=DSM 44701T), isolated from a smear-ripened cheese.</title>
        <authorList>
            <consortium name="US DOE Joint Genome Institute (JGI-PGF)"/>
            <person name="Walter F."/>
            <person name="Albersmeier A."/>
            <person name="Kalinowski J."/>
            <person name="Ruckert C."/>
        </authorList>
    </citation>
    <scope>NUCLEOTIDE SEQUENCE [LARGE SCALE GENOMIC DNA]</scope>
    <source>
        <strain evidence="2 3">CGMCC 4.7111</strain>
    </source>
</reference>